<sequence>MAATAPRASFTCMCTSWAAGRWAGHLDNNIADQPVLMMRSADSSKVSYASAIAALNQLQSGPNCRAARQRPGGQDRSLEMAQLADLAARVGLHQTALAGLRPVHIAGTKGKGSTAAYTERLLRACGLRTGLFTSPHLVEVRERIRLDGRPISRSEFAEQFWRLHDDLTAATAATSGFEFPRYFRFLTFMALRLFVEQAVDVAIVEVGIGGRYDSTNFIKEPWVCGIASLGHDHTALLGGTLDKIAWHKAGILKPGCIGVTSPEQPAECLPVLARAAAAAGCPIRVSPRLTAFAGFERLGLDGYQQLNAALALQLARLWLRRYSDEAGSAGNRFEPSIRDVIRSVNEDDVSLKNLSKNSIQFSNNDRNRWTSANDSIVSSPTSSNGDVTDSVSKNRDVIQLVSPNNDVIDRVSTNDDVIDLKSTNGDVIDPVSTNGDVIDPVLANGDVIDPVSTDGDAIEAPRTLSIFALPEAFVDAISSTRWPGRNTIIVRKVPTGDSSECTITFYIDGAHTIESCPLAGEWFSKLTSGSPAVDERVLIFNRTGDRNPNELLESLIGARSGQFPLQFSAGLFCPNLVDAEPAAHPELVNLMVSPEAAETATQQNASAFACLMPAGTETVQLSCLRDAVEWLQCRAMAGHLRSIAVLATGSLHLVGCLLAVLQPEVADGCDA</sequence>
<dbReference type="GO" id="GO:0005524">
    <property type="term" value="F:ATP binding"/>
    <property type="evidence" value="ECO:0007669"/>
    <property type="project" value="UniProtKB-KW"/>
</dbReference>
<proteinExistence type="inferred from homology"/>
<reference evidence="13 14" key="1">
    <citation type="submission" date="2017-06" db="EMBL/GenBank/DDBJ databases">
        <title>A platform for efficient transgenesis in Macrostomum lignano, a flatworm model organism for stem cell research.</title>
        <authorList>
            <person name="Berezikov E."/>
        </authorList>
    </citation>
    <scope>NUCLEOTIDE SEQUENCE [LARGE SCALE GENOMIC DNA]</scope>
    <source>
        <strain evidence="13">DV1</strain>
        <tissue evidence="13">Whole organism</tissue>
    </source>
</reference>
<evidence type="ECO:0000256" key="10">
    <source>
        <dbReference type="ARBA" id="ARBA00030592"/>
    </source>
</evidence>
<keyword evidence="14" id="KW-1185">Reference proteome</keyword>
<evidence type="ECO:0000256" key="6">
    <source>
        <dbReference type="ARBA" id="ARBA00022723"/>
    </source>
</evidence>
<dbReference type="PROSITE" id="PS01011">
    <property type="entry name" value="FOLYLPOLYGLU_SYNT_1"/>
    <property type="match status" value="1"/>
</dbReference>
<evidence type="ECO:0000313" key="14">
    <source>
        <dbReference type="Proteomes" id="UP000215902"/>
    </source>
</evidence>
<dbReference type="GO" id="GO:0006730">
    <property type="term" value="P:one-carbon metabolic process"/>
    <property type="evidence" value="ECO:0007669"/>
    <property type="project" value="UniProtKB-KW"/>
</dbReference>
<dbReference type="SUPFAM" id="SSF53623">
    <property type="entry name" value="MurD-like peptide ligases, catalytic domain"/>
    <property type="match status" value="1"/>
</dbReference>
<evidence type="ECO:0000313" key="13">
    <source>
        <dbReference type="EMBL" id="PAA56130.1"/>
    </source>
</evidence>
<dbReference type="AlphaFoldDB" id="A0A267E3L3"/>
<gene>
    <name evidence="13" type="ORF">BOX15_Mlig008672g2</name>
</gene>
<evidence type="ECO:0000256" key="3">
    <source>
        <dbReference type="ARBA" id="ARBA00013025"/>
    </source>
</evidence>
<name>A0A267E3L3_9PLAT</name>
<dbReference type="NCBIfam" id="TIGR01499">
    <property type="entry name" value="folC"/>
    <property type="match status" value="1"/>
</dbReference>
<dbReference type="Gene3D" id="3.40.1190.10">
    <property type="entry name" value="Mur-like, catalytic domain"/>
    <property type="match status" value="1"/>
</dbReference>
<dbReference type="GO" id="GO:0004326">
    <property type="term" value="F:tetrahydrofolylpolyglutamate synthase activity"/>
    <property type="evidence" value="ECO:0007669"/>
    <property type="project" value="UniProtKB-EC"/>
</dbReference>
<evidence type="ECO:0000256" key="4">
    <source>
        <dbReference type="ARBA" id="ARBA00022563"/>
    </source>
</evidence>
<comment type="catalytic activity">
    <reaction evidence="12">
        <text>(6S)-5,6,7,8-tetrahydrofolyl-(gamma-L-Glu)(n) + L-glutamate + ATP = (6S)-5,6,7,8-tetrahydrofolyl-(gamma-L-Glu)(n+1) + ADP + phosphate + H(+)</text>
        <dbReference type="Rhea" id="RHEA:10580"/>
        <dbReference type="Rhea" id="RHEA-COMP:14738"/>
        <dbReference type="Rhea" id="RHEA-COMP:14740"/>
        <dbReference type="ChEBI" id="CHEBI:15378"/>
        <dbReference type="ChEBI" id="CHEBI:29985"/>
        <dbReference type="ChEBI" id="CHEBI:30616"/>
        <dbReference type="ChEBI" id="CHEBI:43474"/>
        <dbReference type="ChEBI" id="CHEBI:141005"/>
        <dbReference type="ChEBI" id="CHEBI:456216"/>
        <dbReference type="EC" id="6.3.2.17"/>
    </reaction>
</comment>
<keyword evidence="9" id="KW-0460">Magnesium</keyword>
<dbReference type="GO" id="GO:0005829">
    <property type="term" value="C:cytosol"/>
    <property type="evidence" value="ECO:0007669"/>
    <property type="project" value="TreeGrafter"/>
</dbReference>
<dbReference type="Gene3D" id="3.90.190.20">
    <property type="entry name" value="Mur ligase, C-terminal domain"/>
    <property type="match status" value="1"/>
</dbReference>
<keyword evidence="4" id="KW-0554">One-carbon metabolism</keyword>
<dbReference type="InterPro" id="IPR018109">
    <property type="entry name" value="Folylpolyglutamate_synth_CS"/>
</dbReference>
<protein>
    <recommendedName>
        <fullName evidence="3">tetrahydrofolate synthase</fullName>
        <ecNumber evidence="3">6.3.2.17</ecNumber>
    </recommendedName>
    <alternativeName>
        <fullName evidence="11">Folylpoly-gamma-glutamate synthetase</fullName>
    </alternativeName>
    <alternativeName>
        <fullName evidence="10">Tetrahydrofolylpolyglutamate synthase</fullName>
    </alternativeName>
</protein>
<keyword evidence="6" id="KW-0479">Metal-binding</keyword>
<organism evidence="13 14">
    <name type="scientific">Macrostomum lignano</name>
    <dbReference type="NCBI Taxonomy" id="282301"/>
    <lineage>
        <taxon>Eukaryota</taxon>
        <taxon>Metazoa</taxon>
        <taxon>Spiralia</taxon>
        <taxon>Lophotrochozoa</taxon>
        <taxon>Platyhelminthes</taxon>
        <taxon>Rhabditophora</taxon>
        <taxon>Macrostomorpha</taxon>
        <taxon>Macrostomida</taxon>
        <taxon>Macrostomidae</taxon>
        <taxon>Macrostomum</taxon>
    </lineage>
</organism>
<evidence type="ECO:0000256" key="5">
    <source>
        <dbReference type="ARBA" id="ARBA00022598"/>
    </source>
</evidence>
<accession>A0A267E3L3</accession>
<dbReference type="InterPro" id="IPR036615">
    <property type="entry name" value="Mur_ligase_C_dom_sf"/>
</dbReference>
<dbReference type="GO" id="GO:0005739">
    <property type="term" value="C:mitochondrion"/>
    <property type="evidence" value="ECO:0007669"/>
    <property type="project" value="TreeGrafter"/>
</dbReference>
<evidence type="ECO:0000256" key="12">
    <source>
        <dbReference type="ARBA" id="ARBA00047493"/>
    </source>
</evidence>
<evidence type="ECO:0000256" key="9">
    <source>
        <dbReference type="ARBA" id="ARBA00022842"/>
    </source>
</evidence>
<keyword evidence="7" id="KW-0547">Nucleotide-binding</keyword>
<dbReference type="SUPFAM" id="SSF53244">
    <property type="entry name" value="MurD-like peptide ligases, peptide-binding domain"/>
    <property type="match status" value="1"/>
</dbReference>
<dbReference type="GO" id="GO:0046872">
    <property type="term" value="F:metal ion binding"/>
    <property type="evidence" value="ECO:0007669"/>
    <property type="project" value="UniProtKB-KW"/>
</dbReference>
<dbReference type="PANTHER" id="PTHR11136:SF5">
    <property type="entry name" value="FOLYLPOLYGLUTAMATE SYNTHASE, MITOCHONDRIAL"/>
    <property type="match status" value="1"/>
</dbReference>
<dbReference type="InterPro" id="IPR036565">
    <property type="entry name" value="Mur-like_cat_sf"/>
</dbReference>
<evidence type="ECO:0000256" key="8">
    <source>
        <dbReference type="ARBA" id="ARBA00022840"/>
    </source>
</evidence>
<evidence type="ECO:0000256" key="7">
    <source>
        <dbReference type="ARBA" id="ARBA00022741"/>
    </source>
</evidence>
<dbReference type="PANTHER" id="PTHR11136">
    <property type="entry name" value="FOLYLPOLYGLUTAMATE SYNTHASE-RELATED"/>
    <property type="match status" value="1"/>
</dbReference>
<dbReference type="OrthoDB" id="5212574at2759"/>
<keyword evidence="8" id="KW-0067">ATP-binding</keyword>
<dbReference type="EMBL" id="NIVC01002660">
    <property type="protein sequence ID" value="PAA56130.1"/>
    <property type="molecule type" value="Genomic_DNA"/>
</dbReference>
<comment type="caution">
    <text evidence="13">The sequence shown here is derived from an EMBL/GenBank/DDBJ whole genome shotgun (WGS) entry which is preliminary data.</text>
</comment>
<evidence type="ECO:0000256" key="11">
    <source>
        <dbReference type="ARBA" id="ARBA00030876"/>
    </source>
</evidence>
<evidence type="ECO:0000256" key="2">
    <source>
        <dbReference type="ARBA" id="ARBA00008276"/>
    </source>
</evidence>
<dbReference type="UniPathway" id="UPA00850"/>
<dbReference type="EC" id="6.3.2.17" evidence="3"/>
<comment type="similarity">
    <text evidence="2">Belongs to the folylpolyglutamate synthase family.</text>
</comment>
<evidence type="ECO:0000256" key="1">
    <source>
        <dbReference type="ARBA" id="ARBA00005150"/>
    </source>
</evidence>
<keyword evidence="5" id="KW-0436">Ligase</keyword>
<comment type="pathway">
    <text evidence="1">Cofactor biosynthesis; tetrahydrofolylpolyglutamate biosynthesis.</text>
</comment>
<dbReference type="Proteomes" id="UP000215902">
    <property type="component" value="Unassembled WGS sequence"/>
</dbReference>
<dbReference type="STRING" id="282301.A0A267E3L3"/>
<dbReference type="InterPro" id="IPR001645">
    <property type="entry name" value="Folylpolyglutamate_synth"/>
</dbReference>